<dbReference type="PANTHER" id="PTHR43179:SF12">
    <property type="entry name" value="GALACTOFURANOSYLTRANSFERASE GLFT2"/>
    <property type="match status" value="1"/>
</dbReference>
<gene>
    <name evidence="6" type="ORF">C8E97_2563</name>
</gene>
<evidence type="ECO:0000259" key="5">
    <source>
        <dbReference type="Pfam" id="PF00535"/>
    </source>
</evidence>
<accession>A0A495VZZ8</accession>
<sequence>MPLAVVVVTYRSADVVAACLESVAAALEPVPDGRVIVVDNASTDDTLDVVARVAPDALVVARPTNDGFAAGVNAGFAAAPDCDVLVLNPDVRLAPDAITLLRAALARPGTGIVAPRLADADGSPQLSLRRAPNPLRALGEALLGGTRAGRFAALGELVVSRRHYDAPGAADWVTGAAWLVSRECRAATGTLEERYFLYSEETEYMLRAGERGFGVRYEPRARAVHLGGEQSTSPVLWSMATTNRVRLVRERRGRPAAFAMWCAVLLNELLRAPRAPKHRTAVVDLLRWRRWPARPGGAPGWICFSAQDWWYHNRAHSDFQLMRSVAGHRKVLVVNSIGMRMPTPGNSTHVARRVLRKLRSVAKFVRRPAPGFHVMSPLPLPFYGSPLLRKVNAVLVRAQVRLVAAALGLRTPVIMVTIPTAWDVVAPMRRHSLVFNRSDRHSDFPEADRAAIRALEHRLLEHSDHVVYVSHALMAEERGRTGDRAHFLDHGVDLDHFTARPESEWPREVRAVDGPRIGFFGALDDFVVDFDLLERLAAELPDASLVLVGDATHPMERFDKYPNVHWFGFRPYEAIPAWGSAFDVAIMPWQDNDWIRHSNPIKLKEYLALGLPVVSTDFAELAAYRDRVRVARGHAEFVAAVRQALAEGGPRPAEDLRASVAPYSWHSRAAELVARAEARRPRR</sequence>
<comment type="similarity">
    <text evidence="2">Belongs to the glycosyltransferase 2 family.</text>
</comment>
<dbReference type="CDD" id="cd04186">
    <property type="entry name" value="GT_2_like_c"/>
    <property type="match status" value="1"/>
</dbReference>
<dbReference type="Pfam" id="PF13692">
    <property type="entry name" value="Glyco_trans_1_4"/>
    <property type="match status" value="1"/>
</dbReference>
<evidence type="ECO:0000256" key="4">
    <source>
        <dbReference type="ARBA" id="ARBA00022679"/>
    </source>
</evidence>
<evidence type="ECO:0000256" key="3">
    <source>
        <dbReference type="ARBA" id="ARBA00022676"/>
    </source>
</evidence>
<dbReference type="SUPFAM" id="SSF53448">
    <property type="entry name" value="Nucleotide-diphospho-sugar transferases"/>
    <property type="match status" value="1"/>
</dbReference>
<dbReference type="GO" id="GO:0016757">
    <property type="term" value="F:glycosyltransferase activity"/>
    <property type="evidence" value="ECO:0007669"/>
    <property type="project" value="UniProtKB-KW"/>
</dbReference>
<dbReference type="SUPFAM" id="SSF53756">
    <property type="entry name" value="UDP-Glycosyltransferase/glycogen phosphorylase"/>
    <property type="match status" value="1"/>
</dbReference>
<organism evidence="6 7">
    <name type="scientific">Saccharothrix australiensis</name>
    <dbReference type="NCBI Taxonomy" id="2072"/>
    <lineage>
        <taxon>Bacteria</taxon>
        <taxon>Bacillati</taxon>
        <taxon>Actinomycetota</taxon>
        <taxon>Actinomycetes</taxon>
        <taxon>Pseudonocardiales</taxon>
        <taxon>Pseudonocardiaceae</taxon>
        <taxon>Saccharothrix</taxon>
    </lineage>
</organism>
<keyword evidence="7" id="KW-1185">Reference proteome</keyword>
<dbReference type="InterPro" id="IPR001173">
    <property type="entry name" value="Glyco_trans_2-like"/>
</dbReference>
<dbReference type="EMBL" id="RBXO01000001">
    <property type="protein sequence ID" value="RKT53975.1"/>
    <property type="molecule type" value="Genomic_DNA"/>
</dbReference>
<feature type="domain" description="Glycosyltransferase 2-like" evidence="5">
    <location>
        <begin position="5"/>
        <end position="123"/>
    </location>
</feature>
<proteinExistence type="inferred from homology"/>
<dbReference type="AlphaFoldDB" id="A0A495VZZ8"/>
<reference evidence="6 7" key="1">
    <citation type="submission" date="2018-10" db="EMBL/GenBank/DDBJ databases">
        <title>Sequencing the genomes of 1000 actinobacteria strains.</title>
        <authorList>
            <person name="Klenk H.-P."/>
        </authorList>
    </citation>
    <scope>NUCLEOTIDE SEQUENCE [LARGE SCALE GENOMIC DNA]</scope>
    <source>
        <strain evidence="6 7">DSM 43800</strain>
    </source>
</reference>
<name>A0A495VZZ8_9PSEU</name>
<dbReference type="RefSeq" id="WP_121004990.1">
    <property type="nucleotide sequence ID" value="NZ_RBXO01000001.1"/>
</dbReference>
<dbReference type="Pfam" id="PF00535">
    <property type="entry name" value="Glycos_transf_2"/>
    <property type="match status" value="1"/>
</dbReference>
<evidence type="ECO:0000256" key="1">
    <source>
        <dbReference type="ARBA" id="ARBA00004776"/>
    </source>
</evidence>
<comment type="pathway">
    <text evidence="1">Cell wall biogenesis; cell wall polysaccharide biosynthesis.</text>
</comment>
<evidence type="ECO:0000313" key="7">
    <source>
        <dbReference type="Proteomes" id="UP000282084"/>
    </source>
</evidence>
<dbReference type="OrthoDB" id="9771846at2"/>
<dbReference type="InterPro" id="IPR029044">
    <property type="entry name" value="Nucleotide-diphossugar_trans"/>
</dbReference>
<comment type="caution">
    <text evidence="6">The sequence shown here is derived from an EMBL/GenBank/DDBJ whole genome shotgun (WGS) entry which is preliminary data.</text>
</comment>
<evidence type="ECO:0000313" key="6">
    <source>
        <dbReference type="EMBL" id="RKT53975.1"/>
    </source>
</evidence>
<evidence type="ECO:0000256" key="2">
    <source>
        <dbReference type="ARBA" id="ARBA00006739"/>
    </source>
</evidence>
<protein>
    <submittedName>
        <fullName evidence="6">GT2 family glycosyltransferase</fullName>
    </submittedName>
</protein>
<keyword evidence="3" id="KW-0328">Glycosyltransferase</keyword>
<keyword evidence="4 6" id="KW-0808">Transferase</keyword>
<dbReference type="Gene3D" id="3.90.550.10">
    <property type="entry name" value="Spore Coat Polysaccharide Biosynthesis Protein SpsA, Chain A"/>
    <property type="match status" value="1"/>
</dbReference>
<dbReference type="PANTHER" id="PTHR43179">
    <property type="entry name" value="RHAMNOSYLTRANSFERASE WBBL"/>
    <property type="match status" value="1"/>
</dbReference>
<dbReference type="Proteomes" id="UP000282084">
    <property type="component" value="Unassembled WGS sequence"/>
</dbReference>
<dbReference type="Gene3D" id="3.40.50.2000">
    <property type="entry name" value="Glycogen Phosphorylase B"/>
    <property type="match status" value="2"/>
</dbReference>